<dbReference type="RefSeq" id="WP_124731244.1">
    <property type="nucleotide sequence ID" value="NZ_CP034015.1"/>
</dbReference>
<keyword evidence="2" id="KW-1185">Reference proteome</keyword>
<dbReference type="KEGG" id="slj:EGC82_13600"/>
<evidence type="ECO:0000313" key="2">
    <source>
        <dbReference type="Proteomes" id="UP000278035"/>
    </source>
</evidence>
<reference evidence="2" key="1">
    <citation type="submission" date="2018-11" db="EMBL/GenBank/DDBJ databases">
        <title>Shewanella sp. M2.</title>
        <authorList>
            <person name="Hwang Y.J."/>
            <person name="Hwang C.Y."/>
        </authorList>
    </citation>
    <scope>NUCLEOTIDE SEQUENCE [LARGE SCALE GENOMIC DNA]</scope>
    <source>
        <strain evidence="2">LMG 19866</strain>
    </source>
</reference>
<dbReference type="OrthoDB" id="9157388at2"/>
<sequence>MNELCDVREKFLYCLDLKKLRLKNLPNFVFLCGGCTKPTARGKGEDDKPEIYQSMRKAALDVSHKFPLFNEKIVLAESYQDWLSHGTVKNLIDFELAIADMAGAIVLILEAPGAYAELGSFSVLKQLSEKLILVVNEKTISEDSYITLGPIKHLEDNSRIVLRYNWDVHYIVKGYDKDQIGTLLPNKIEVIHEKAALIVQDISNKSESIALQNPTLDYSRNGHLCFIIGDLIYSFLALKLHEIVDYLQTYFEIKDATTQLVKSCIYILTVFDFIEKKSNGDVFYVATAKNKGFIKYSYSEKIKDETGFSTLSEIRVNQFAYYSDKERSRFNIIDENSVWN</sequence>
<dbReference type="InterPro" id="IPR049725">
    <property type="entry name" value="STM3845-like"/>
</dbReference>
<dbReference type="NCBIfam" id="NF038232">
    <property type="entry name" value="STM3845_fam"/>
    <property type="match status" value="1"/>
</dbReference>
<evidence type="ECO:0000313" key="1">
    <source>
        <dbReference type="EMBL" id="AZG73706.1"/>
    </source>
</evidence>
<gene>
    <name evidence="1" type="ORF">EGC82_13600</name>
</gene>
<dbReference type="EMBL" id="CP034015">
    <property type="protein sequence ID" value="AZG73706.1"/>
    <property type="molecule type" value="Genomic_DNA"/>
</dbReference>
<dbReference type="Proteomes" id="UP000278035">
    <property type="component" value="Chromosome"/>
</dbReference>
<name>A0A3G8LVN5_9GAMM</name>
<dbReference type="AlphaFoldDB" id="A0A3G8LVN5"/>
<protein>
    <submittedName>
        <fullName evidence="1">Type II secretion protein</fullName>
    </submittedName>
</protein>
<organism evidence="1 2">
    <name type="scientific">Shewanella livingstonensis</name>
    <dbReference type="NCBI Taxonomy" id="150120"/>
    <lineage>
        <taxon>Bacteria</taxon>
        <taxon>Pseudomonadati</taxon>
        <taxon>Pseudomonadota</taxon>
        <taxon>Gammaproteobacteria</taxon>
        <taxon>Alteromonadales</taxon>
        <taxon>Shewanellaceae</taxon>
        <taxon>Shewanella</taxon>
    </lineage>
</organism>
<proteinExistence type="predicted"/>
<accession>A0A3G8LVN5</accession>